<keyword evidence="4" id="KW-1185">Reference proteome</keyword>
<feature type="compositionally biased region" description="Pro residues" evidence="1">
    <location>
        <begin position="44"/>
        <end position="54"/>
    </location>
</feature>
<dbReference type="PANTHER" id="PTHR32305:SF15">
    <property type="entry name" value="PROTEIN RHSA-RELATED"/>
    <property type="match status" value="1"/>
</dbReference>
<dbReference type="EMBL" id="JADBEF010000001">
    <property type="protein sequence ID" value="MBE1562837.1"/>
    <property type="molecule type" value="Genomic_DNA"/>
</dbReference>
<dbReference type="InterPro" id="IPR031325">
    <property type="entry name" value="RHS_repeat"/>
</dbReference>
<name>A0ABR9KLD0_9ACTN</name>
<sequence>MPATTPRAIASGLALVLLPLAVQADPAAAVPPKSPPAVQADPAPAVPPKSPPASAPDEASARLTARLKGQRVEVESARTESTTTYANPDGSMTVDSFAGPIRFRDDGGWAPVDIRLARTPTGRIATRGHGRALTLGTGRGDLITVGEGDSQVTMGWKGALPAPRLDGETATYPEVLPGADLVVSATRTGAEQFLLLKSRPAAPLTYTLSLRAPGMKARQSADGGVELVDRKGRRAVTIPAPVMWDARVDPGSGDHLHRAPVAMRLSGQDLVLTPDRAFLDDPATRYPVTVDPSLNLGQVFDTFVQEGYGTDQSGATELKIGNNGSGQVARSFITWKTPGIAGKKIVSASLKLWNFHSWSCNARAWEVWTANRASTSSRWPGPALAARYATSSETKGWGSGCADGWVSANVTSLVQHWADKGWAESGMGLKAADESDEYAWKRFRSGNASSGVPYISVTYNSYPSTPVSTWISPFSDYAGTRWTNTLTPQLRAHVRDPDGGNVRGLFDVYNGTALVVDNLYGGYVASNGHSAATMPAGKLANGRTYTIRSWANDGSLSSKAYQSATFSVDTAKPPAPKVSSTDYPADGGWHGDAGRPGVFTLTPASTDTGWVSYRLGDGPVTKVLTTGAAVSVKLTPPATGPHTLTVSTLDKAGNASPATAYTFNVGTGAAVATLTSPSDGLRTTGKVELAVSGTGFTQATFQYRRAETDAWTDIPAGSVLGADGKPLTAWPVPAPGKLSGLVWTMDAQLGDAAVQVRAVVSGSAAETAPATVVSDRWASRAATAQVGPGRVNLLTGDYRLEAGEGGPFGLTLTRTAGSRGRSGPIAPFGQEWSAGIASLRETSPSSVEVIREDRTPVHFTRTAGGWKPEPGAEDLTLTGSYTLTDSLGRATAFTKQGALYLPADGTYETVGDQVRLLSIGEDGRRLDLAYGADGCVSTLSFQGTAIAQYAYDAAGRLAEVWDPRISPALKTAYRYDAAGRVTSITPPGELPWTPAYDGEGRLLAVGRATLRPGTADQVAGQATTTIGYGVPLSKAAGGPADVTAAHVAAWGQAAAPVTGTAVLPPGQQPGSWTRATVTYLDGAGRAVNTLTPGGHLAAADYDRFGHRVRQLSAGNRELSQRPDTDYRLGELGISGHSPVERAELLSTRSVYDPSGRRKLEELDPVHIVNLEADVDDLPAGFAIGARTHTVIGYDEGRPPGAAARELPTTVRKGARIVGREARPDADVRTTATVYDWATGLPVRTVHDPEGLAVTRTVDRPVLFTADGAGECGGRPTWAGLPCRDGGKTFTYTAFGEPDTVTEGGTVTAIERDPAGRPVRIGTQELGYDQASGRIVERRQAGAKVTTAYDRLGRAIAHTDAEGALTRTEYDDLDRPAKVTDSAPSTTVYAYDHAAEPRGLLTSLTDSVAGTFTAGYDAEGRLVAGGLPGGLRVDNLYDEVGQAFARVHTREGTEGPVMIDQVGLSVHGQRLLHLRTDEMADRTFGYDRAGRLTSALEIAFPVCTLRRYSYDGADNRTRLAVQSSEEECPQPDDAAATITTYSYADGRLTGDGYDYDAAGRTTSLPGGRKVEYSADGAPYRQTVGDRTLTWARDPMGRVRSETTAAGVTVHHYGSEGESPSWLADGGEIVRTVRGIGGGLAALTSATGAVRVQLATLHGDVGTELDLDSGAATVLGFDEYGVASSPRRYGWLGTRLHAATLDGTLLIGDRLYDPALGRFLQRPYPA</sequence>
<dbReference type="InterPro" id="IPR050708">
    <property type="entry name" value="T6SS_VgrG/RHS"/>
</dbReference>
<feature type="signal peptide" evidence="2">
    <location>
        <begin position="1"/>
        <end position="24"/>
    </location>
</feature>
<dbReference type="Gene3D" id="2.180.10.10">
    <property type="entry name" value="RHS repeat-associated core"/>
    <property type="match status" value="2"/>
</dbReference>
<comment type="caution">
    <text evidence="3">The sequence shown here is derived from an EMBL/GenBank/DDBJ whole genome shotgun (WGS) entry which is preliminary data.</text>
</comment>
<proteinExistence type="predicted"/>
<dbReference type="Proteomes" id="UP000661607">
    <property type="component" value="Unassembled WGS sequence"/>
</dbReference>
<gene>
    <name evidence="3" type="ORF">H4W81_005616</name>
</gene>
<feature type="region of interest" description="Disordered" evidence="1">
    <location>
        <begin position="26"/>
        <end position="93"/>
    </location>
</feature>
<feature type="chain" id="PRO_5045874925" evidence="2">
    <location>
        <begin position="25"/>
        <end position="1724"/>
    </location>
</feature>
<reference evidence="3 4" key="1">
    <citation type="submission" date="2020-10" db="EMBL/GenBank/DDBJ databases">
        <title>Sequencing the genomes of 1000 actinobacteria strains.</title>
        <authorList>
            <person name="Klenk H.-P."/>
        </authorList>
    </citation>
    <scope>NUCLEOTIDE SEQUENCE [LARGE SCALE GENOMIC DNA]</scope>
    <source>
        <strain evidence="3 4">DSM 43748</strain>
    </source>
</reference>
<evidence type="ECO:0000256" key="2">
    <source>
        <dbReference type="SAM" id="SignalP"/>
    </source>
</evidence>
<dbReference type="NCBIfam" id="TIGR01643">
    <property type="entry name" value="YD_repeat_2x"/>
    <property type="match status" value="2"/>
</dbReference>
<evidence type="ECO:0000313" key="4">
    <source>
        <dbReference type="Proteomes" id="UP000661607"/>
    </source>
</evidence>
<dbReference type="InterPro" id="IPR006530">
    <property type="entry name" value="YD"/>
</dbReference>
<dbReference type="RefSeq" id="WP_192777514.1">
    <property type="nucleotide sequence ID" value="NZ_BAAASY010000004.1"/>
</dbReference>
<dbReference type="PANTHER" id="PTHR32305">
    <property type="match status" value="1"/>
</dbReference>
<evidence type="ECO:0000313" key="3">
    <source>
        <dbReference type="EMBL" id="MBE1562837.1"/>
    </source>
</evidence>
<dbReference type="Pfam" id="PF05593">
    <property type="entry name" value="RHS_repeat"/>
    <property type="match status" value="2"/>
</dbReference>
<keyword evidence="2" id="KW-0732">Signal</keyword>
<evidence type="ECO:0000256" key="1">
    <source>
        <dbReference type="SAM" id="MobiDB-lite"/>
    </source>
</evidence>
<protein>
    <submittedName>
        <fullName evidence="3">YD repeat-containing protein</fullName>
    </submittedName>
</protein>
<dbReference type="NCBIfam" id="NF033679">
    <property type="entry name" value="DNRLRE_dom"/>
    <property type="match status" value="1"/>
</dbReference>
<accession>A0ABR9KLD0</accession>
<organism evidence="3 4">
    <name type="scientific">Nonomuraea africana</name>
    <dbReference type="NCBI Taxonomy" id="46171"/>
    <lineage>
        <taxon>Bacteria</taxon>
        <taxon>Bacillati</taxon>
        <taxon>Actinomycetota</taxon>
        <taxon>Actinomycetes</taxon>
        <taxon>Streptosporangiales</taxon>
        <taxon>Streptosporangiaceae</taxon>
        <taxon>Nonomuraea</taxon>
    </lineage>
</organism>
<feature type="compositionally biased region" description="Low complexity" evidence="1">
    <location>
        <begin position="26"/>
        <end position="43"/>
    </location>
</feature>